<keyword evidence="3" id="KW-1185">Reference proteome</keyword>
<dbReference type="EMBL" id="CP033433">
    <property type="protein sequence ID" value="AYQ73114.1"/>
    <property type="molecule type" value="Genomic_DNA"/>
</dbReference>
<feature type="domain" description="rRNA small subunit methyltransferase F RNA-binding PUA-like" evidence="1">
    <location>
        <begin position="7"/>
        <end position="43"/>
    </location>
</feature>
<protein>
    <recommendedName>
        <fullName evidence="1">rRNA small subunit methyltransferase F RNA-binding PUA-like domain-containing protein</fullName>
    </recommendedName>
</protein>
<reference evidence="2 3" key="1">
    <citation type="submission" date="2018-10" db="EMBL/GenBank/DDBJ databases">
        <title>Genome Sequence of Cohnella sp.</title>
        <authorList>
            <person name="Srinivasan S."/>
            <person name="Kim M.K."/>
        </authorList>
    </citation>
    <scope>NUCLEOTIDE SEQUENCE [LARGE SCALE GENOMIC DNA]</scope>
    <source>
        <strain evidence="2 3">18JY8-7</strain>
    </source>
</reference>
<dbReference type="KEGG" id="coh:EAV92_11380"/>
<dbReference type="RefSeq" id="WP_123041196.1">
    <property type="nucleotide sequence ID" value="NZ_CP033433.1"/>
</dbReference>
<accession>A0A3G3JXZ8</accession>
<name>A0A3G3JXZ8_9BACL</name>
<dbReference type="InterPro" id="IPR027391">
    <property type="entry name" value="Nol1_Nop2_Fmu_2"/>
</dbReference>
<dbReference type="Pfam" id="PF13636">
    <property type="entry name" value="Methyltranf_PUA"/>
    <property type="match status" value="1"/>
</dbReference>
<dbReference type="Proteomes" id="UP000269097">
    <property type="component" value="Chromosome"/>
</dbReference>
<dbReference type="AlphaFoldDB" id="A0A3G3JXZ8"/>
<evidence type="ECO:0000313" key="2">
    <source>
        <dbReference type="EMBL" id="AYQ73114.1"/>
    </source>
</evidence>
<sequence length="44" mass="4982">MQGDKNPLEGRGWALVCVDGFPAGWGRWDGAVLKNERLPGWRWV</sequence>
<evidence type="ECO:0000313" key="3">
    <source>
        <dbReference type="Proteomes" id="UP000269097"/>
    </source>
</evidence>
<gene>
    <name evidence="2" type="ORF">EAV92_11380</name>
</gene>
<proteinExistence type="predicted"/>
<organism evidence="2 3">
    <name type="scientific">Cohnella candidum</name>
    <dbReference type="NCBI Taxonomy" id="2674991"/>
    <lineage>
        <taxon>Bacteria</taxon>
        <taxon>Bacillati</taxon>
        <taxon>Bacillota</taxon>
        <taxon>Bacilli</taxon>
        <taxon>Bacillales</taxon>
        <taxon>Paenibacillaceae</taxon>
        <taxon>Cohnella</taxon>
    </lineage>
</organism>
<dbReference type="Gene3D" id="2.30.130.60">
    <property type="match status" value="1"/>
</dbReference>
<evidence type="ECO:0000259" key="1">
    <source>
        <dbReference type="Pfam" id="PF13636"/>
    </source>
</evidence>